<organism evidence="2 3">
    <name type="scientific">Metapseudomonas boanensis</name>
    <dbReference type="NCBI Taxonomy" id="2822138"/>
    <lineage>
        <taxon>Bacteria</taxon>
        <taxon>Pseudomonadati</taxon>
        <taxon>Pseudomonadota</taxon>
        <taxon>Gammaproteobacteria</taxon>
        <taxon>Pseudomonadales</taxon>
        <taxon>Pseudomonadaceae</taxon>
        <taxon>Metapseudomonas</taxon>
    </lineage>
</organism>
<dbReference type="PROSITE" id="PS51257">
    <property type="entry name" value="PROKAR_LIPOPROTEIN"/>
    <property type="match status" value="1"/>
</dbReference>
<sequence length="99" mass="10567">MRAVQFISAAALQACTFVAMAGDWPAGGSEKFNKECFAGASVQVPAKQALAYCECSNEMMREVFSTQQLAAIAGGKKPSEDEVSVLVDISRNCARETLK</sequence>
<name>A0ABS5XC77_9GAMM</name>
<dbReference type="Proteomes" id="UP001519667">
    <property type="component" value="Unassembled WGS sequence"/>
</dbReference>
<accession>A0ABS5XC77</accession>
<proteinExistence type="predicted"/>
<comment type="caution">
    <text evidence="2">The sequence shown here is derived from an EMBL/GenBank/DDBJ whole genome shotgun (WGS) entry which is preliminary data.</text>
</comment>
<evidence type="ECO:0000256" key="1">
    <source>
        <dbReference type="SAM" id="SignalP"/>
    </source>
</evidence>
<evidence type="ECO:0000313" key="2">
    <source>
        <dbReference type="EMBL" id="MBT8765297.1"/>
    </source>
</evidence>
<evidence type="ECO:0000313" key="3">
    <source>
        <dbReference type="Proteomes" id="UP001519667"/>
    </source>
</evidence>
<evidence type="ECO:0008006" key="4">
    <source>
        <dbReference type="Google" id="ProtNLM"/>
    </source>
</evidence>
<dbReference type="EMBL" id="JAGTIS010000001">
    <property type="protein sequence ID" value="MBT8765297.1"/>
    <property type="molecule type" value="Genomic_DNA"/>
</dbReference>
<feature type="chain" id="PRO_5046937494" description="Lipoprotein" evidence="1">
    <location>
        <begin position="22"/>
        <end position="99"/>
    </location>
</feature>
<keyword evidence="3" id="KW-1185">Reference proteome</keyword>
<keyword evidence="1" id="KW-0732">Signal</keyword>
<reference evidence="2 3" key="1">
    <citation type="submission" date="2021-04" db="EMBL/GenBank/DDBJ databases">
        <title>Pseudomonas boanensis sp. nov., a bacterium isolated from river water used for household purposes in Boane District, Mozambique.</title>
        <authorList>
            <person name="Nicklasson M."/>
            <person name="Martin-Rodriguez A.J."/>
            <person name="Thorell K."/>
            <person name="Neves L."/>
            <person name="Mussagy A."/>
            <person name="Rydberg H.A."/>
            <person name="Hernroth B."/>
            <person name="Svensson-Stadler L."/>
            <person name="Sjoling A."/>
        </authorList>
    </citation>
    <scope>NUCLEOTIDE SEQUENCE [LARGE SCALE GENOMIC DNA]</scope>
    <source>
        <strain evidence="2 3">DB1</strain>
    </source>
</reference>
<dbReference type="RefSeq" id="WP_215370604.1">
    <property type="nucleotide sequence ID" value="NZ_JAGTIS010000001.1"/>
</dbReference>
<feature type="signal peptide" evidence="1">
    <location>
        <begin position="1"/>
        <end position="21"/>
    </location>
</feature>
<gene>
    <name evidence="2" type="ORF">J7302_03995</name>
</gene>
<protein>
    <recommendedName>
        <fullName evidence="4">Lipoprotein</fullName>
    </recommendedName>
</protein>